<feature type="compositionally biased region" description="Polar residues" evidence="12">
    <location>
        <begin position="727"/>
        <end position="741"/>
    </location>
</feature>
<feature type="region of interest" description="Disordered" evidence="12">
    <location>
        <begin position="1967"/>
        <end position="1996"/>
    </location>
</feature>
<evidence type="ECO:0000259" key="13">
    <source>
        <dbReference type="SMART" id="SM01333"/>
    </source>
</evidence>
<feature type="region of interest" description="Disordered" evidence="12">
    <location>
        <begin position="86"/>
        <end position="181"/>
    </location>
</feature>
<dbReference type="GO" id="GO:0008270">
    <property type="term" value="F:zinc ion binding"/>
    <property type="evidence" value="ECO:0007669"/>
    <property type="project" value="UniProtKB-UniRule"/>
</dbReference>
<feature type="region of interest" description="Disordered" evidence="12">
    <location>
        <begin position="292"/>
        <end position="312"/>
    </location>
</feature>
<comment type="subcellular location">
    <subcellularLocation>
        <location evidence="1">Chromosome</location>
    </subcellularLocation>
</comment>
<dbReference type="GO" id="GO:0045944">
    <property type="term" value="P:positive regulation of transcription by RNA polymerase II"/>
    <property type="evidence" value="ECO:0007669"/>
    <property type="project" value="TreeGrafter"/>
</dbReference>
<dbReference type="GO" id="GO:0070579">
    <property type="term" value="F:DNA 5-methylcytosine dioxygenase activity"/>
    <property type="evidence" value="ECO:0007669"/>
    <property type="project" value="UniProtKB-UniRule"/>
</dbReference>
<evidence type="ECO:0000256" key="6">
    <source>
        <dbReference type="ARBA" id="ARBA00022964"/>
    </source>
</evidence>
<dbReference type="GO" id="GO:0005634">
    <property type="term" value="C:nucleus"/>
    <property type="evidence" value="ECO:0007669"/>
    <property type="project" value="UniProtKB-UniRule"/>
</dbReference>
<feature type="region of interest" description="Disordered" evidence="12">
    <location>
        <begin position="473"/>
        <end position="520"/>
    </location>
</feature>
<keyword evidence="5 11" id="KW-0862">Zinc</keyword>
<dbReference type="InterPro" id="IPR040175">
    <property type="entry name" value="TET1/2/3"/>
</dbReference>
<dbReference type="GeneID" id="103259604"/>
<feature type="compositionally biased region" description="Low complexity" evidence="12">
    <location>
        <begin position="754"/>
        <end position="772"/>
    </location>
</feature>
<feature type="compositionally biased region" description="Low complexity" evidence="12">
    <location>
        <begin position="293"/>
        <end position="305"/>
    </location>
</feature>
<dbReference type="InterPro" id="IPR024779">
    <property type="entry name" value="2OGFeDO_JBP1/TET_oxygenase_dom"/>
</dbReference>
<keyword evidence="3" id="KW-0158">Chromosome</keyword>
<evidence type="ECO:0000256" key="9">
    <source>
        <dbReference type="ARBA" id="ARBA00047840"/>
    </source>
</evidence>
<dbReference type="GO" id="GO:0030099">
    <property type="term" value="P:myeloid cell differentiation"/>
    <property type="evidence" value="ECO:0007669"/>
    <property type="project" value="TreeGrafter"/>
</dbReference>
<feature type="compositionally biased region" description="Polar residues" evidence="12">
    <location>
        <begin position="480"/>
        <end position="509"/>
    </location>
</feature>
<keyword evidence="4 11" id="KW-0479">Metal-binding</keyword>
<keyword evidence="7 11" id="KW-0560">Oxidoreductase</keyword>
<dbReference type="PANTHER" id="PTHR23358">
    <property type="entry name" value="METHYLCYTOSINE DIOXYGENASE TET"/>
    <property type="match status" value="1"/>
</dbReference>
<feature type="compositionally biased region" description="Low complexity" evidence="12">
    <location>
        <begin position="417"/>
        <end position="430"/>
    </location>
</feature>
<evidence type="ECO:0000313" key="14">
    <source>
        <dbReference type="Proteomes" id="UP000189704"/>
    </source>
</evidence>
<comment type="cofactor">
    <cofactor evidence="11">
        <name>Zn(2+)</name>
        <dbReference type="ChEBI" id="CHEBI:29105"/>
    </cofactor>
    <text evidence="11">The zinc ions have a structural role.</text>
</comment>
<dbReference type="InterPro" id="IPR046942">
    <property type="entry name" value="TET_oxygenase"/>
</dbReference>
<feature type="compositionally biased region" description="Basic and acidic residues" evidence="12">
    <location>
        <begin position="1986"/>
        <end position="1995"/>
    </location>
</feature>
<organism evidence="14 15">
    <name type="scientific">Carlito syrichta</name>
    <name type="common">Philippine tarsier</name>
    <name type="synonym">Tarsius syrichta</name>
    <dbReference type="NCBI Taxonomy" id="1868482"/>
    <lineage>
        <taxon>Eukaryota</taxon>
        <taxon>Metazoa</taxon>
        <taxon>Chordata</taxon>
        <taxon>Craniata</taxon>
        <taxon>Vertebrata</taxon>
        <taxon>Euteleostomi</taxon>
        <taxon>Mammalia</taxon>
        <taxon>Eutheria</taxon>
        <taxon>Euarchontoglires</taxon>
        <taxon>Primates</taxon>
        <taxon>Haplorrhini</taxon>
        <taxon>Tarsiiformes</taxon>
        <taxon>Tarsiidae</taxon>
        <taxon>Carlito</taxon>
    </lineage>
</organism>
<dbReference type="GO" id="GO:0040029">
    <property type="term" value="P:epigenetic regulation of gene expression"/>
    <property type="evidence" value="ECO:0007669"/>
    <property type="project" value="InterPro"/>
</dbReference>
<evidence type="ECO:0000256" key="7">
    <source>
        <dbReference type="ARBA" id="ARBA00023002"/>
    </source>
</evidence>
<accession>A0A3Q0DYB4</accession>
<comment type="catalytic activity">
    <reaction evidence="10 11">
        <text>a 5-hydroxymethyl-2'-deoxycytidine in DNA + 2-oxoglutarate + O2 = a 5-formyl-2'-deoxycytidine in DNA + succinate + CO2 + H2O</text>
        <dbReference type="Rhea" id="RHEA:53828"/>
        <dbReference type="Rhea" id="RHEA-COMP:13315"/>
        <dbReference type="Rhea" id="RHEA-COMP:13656"/>
        <dbReference type="ChEBI" id="CHEBI:15377"/>
        <dbReference type="ChEBI" id="CHEBI:15379"/>
        <dbReference type="ChEBI" id="CHEBI:16526"/>
        <dbReference type="ChEBI" id="CHEBI:16810"/>
        <dbReference type="ChEBI" id="CHEBI:30031"/>
        <dbReference type="ChEBI" id="CHEBI:136731"/>
        <dbReference type="ChEBI" id="CHEBI:137731"/>
        <dbReference type="EC" id="1.14.11.80"/>
    </reaction>
</comment>
<comment type="catalytic activity">
    <reaction evidence="9 11">
        <text>a 5-formyl-2'-deoxycytidine in DNA + 2-oxoglutarate + O2 = a 5-carboxyl-2'-deoxycytidine in DNA + succinate + CO2 + H(+)</text>
        <dbReference type="Rhea" id="RHEA:53832"/>
        <dbReference type="Rhea" id="RHEA-COMP:13656"/>
        <dbReference type="Rhea" id="RHEA-COMP:13657"/>
        <dbReference type="ChEBI" id="CHEBI:15378"/>
        <dbReference type="ChEBI" id="CHEBI:15379"/>
        <dbReference type="ChEBI" id="CHEBI:16526"/>
        <dbReference type="ChEBI" id="CHEBI:16810"/>
        <dbReference type="ChEBI" id="CHEBI:30031"/>
        <dbReference type="ChEBI" id="CHEBI:137731"/>
        <dbReference type="ChEBI" id="CHEBI:137732"/>
        <dbReference type="EC" id="1.14.11.80"/>
    </reaction>
</comment>
<name>A0A3Q0DYB4_CARSF</name>
<evidence type="ECO:0000256" key="5">
    <source>
        <dbReference type="ARBA" id="ARBA00022833"/>
    </source>
</evidence>
<feature type="compositionally biased region" description="Low complexity" evidence="12">
    <location>
        <begin position="1590"/>
        <end position="1601"/>
    </location>
</feature>
<feature type="region of interest" description="Disordered" evidence="12">
    <location>
        <begin position="727"/>
        <end position="792"/>
    </location>
</feature>
<proteinExistence type="inferred from homology"/>
<evidence type="ECO:0000256" key="2">
    <source>
        <dbReference type="ARBA" id="ARBA00007502"/>
    </source>
</evidence>
<evidence type="ECO:0000256" key="8">
    <source>
        <dbReference type="ARBA" id="ARBA00023004"/>
    </source>
</evidence>
<evidence type="ECO:0000256" key="4">
    <source>
        <dbReference type="ARBA" id="ARBA00022723"/>
    </source>
</evidence>
<dbReference type="GO" id="GO:0005694">
    <property type="term" value="C:chromosome"/>
    <property type="evidence" value="ECO:0007669"/>
    <property type="project" value="UniProtKB-SubCell"/>
</dbReference>
<evidence type="ECO:0000313" key="15">
    <source>
        <dbReference type="RefSeq" id="XP_021567597.1"/>
    </source>
</evidence>
<dbReference type="RefSeq" id="XP_021567597.1">
    <property type="nucleotide sequence ID" value="XM_021711922.1"/>
</dbReference>
<comment type="catalytic activity">
    <reaction evidence="11">
        <text>a 5-methyl-2'-deoxycytidine in DNA + 2-oxoglutarate + O2 = a 5-hydroxymethyl-2'-deoxycytidine in DNA + succinate + CO2</text>
        <dbReference type="Rhea" id="RHEA:52636"/>
        <dbReference type="Rhea" id="RHEA-COMP:11370"/>
        <dbReference type="Rhea" id="RHEA-COMP:13315"/>
        <dbReference type="ChEBI" id="CHEBI:15379"/>
        <dbReference type="ChEBI" id="CHEBI:16526"/>
        <dbReference type="ChEBI" id="CHEBI:16810"/>
        <dbReference type="ChEBI" id="CHEBI:30031"/>
        <dbReference type="ChEBI" id="CHEBI:85454"/>
        <dbReference type="ChEBI" id="CHEBI:136731"/>
        <dbReference type="EC" id="1.14.11.80"/>
    </reaction>
</comment>
<keyword evidence="8 11" id="KW-0408">Iron</keyword>
<protein>
    <recommendedName>
        <fullName evidence="11">Methylcytosine dioxygenase TET</fullName>
        <ecNumber evidence="11">1.14.11.80</ecNumber>
    </recommendedName>
</protein>
<dbReference type="Proteomes" id="UP000189704">
    <property type="component" value="Unplaced"/>
</dbReference>
<evidence type="ECO:0000256" key="10">
    <source>
        <dbReference type="ARBA" id="ARBA00049431"/>
    </source>
</evidence>
<feature type="region of interest" description="Disordered" evidence="12">
    <location>
        <begin position="1502"/>
        <end position="1528"/>
    </location>
</feature>
<feature type="compositionally biased region" description="Low complexity" evidence="12">
    <location>
        <begin position="1504"/>
        <end position="1514"/>
    </location>
</feature>
<feature type="region of interest" description="Disordered" evidence="12">
    <location>
        <begin position="1548"/>
        <end position="1621"/>
    </location>
</feature>
<evidence type="ECO:0000256" key="1">
    <source>
        <dbReference type="ARBA" id="ARBA00004286"/>
    </source>
</evidence>
<sequence>MIQEEQIHPEGSLVDGPEASLMEQDRTNHVEGNRLSPFLIPSPPVCQTEPLAIKLQNGSPLTERARPEVNGDTKWQSFKSYYGIPHMKGSQNSRVSPDFLQEGRGYSKGLQDGGIKRTVSEPSLSGLHQYKKLKQDQKANGERCNFGESQGRNASESSSQPNASDLSDKKESVSSAAQENTVKDFTSCSTHNCSTSENTELQILNEQKGKNANYHDKNIILLLKKNAVLMPNGATVSASSMENTHGELLEKTLSQYYPDCVSIAVQKTTSHINAINSQATNELYCEITHPLHTSGQNNSSQTSNSELPPESAAVVTEACDADDTNNASKPAAMLNACPFQKPEQLQQQKLVFEICPSPAENRNIQGTTKLVSGEEFYSGSSSNLQAPGGSSEWYLKQNEINGAYFKQSSVFTKDSFSVTTTSPPSQLLLSSPPPLPQVLQLPSEGKSTLNDGVLEKHHHYPNQSNTALLREVKREGQPEVQPSQSPNPSTQVSNPSLMVSERPQNNCVNKNDIRTPGTMTAPLCSEKTKLISEHLKHNPPIFDSSGDLQDHRQQLTRHKEQGILKSRNKEQTQDLMPSTQHYLKPGWIELKAPHFHQAESHPKRNEASLPSVLQYQSISSNPMTSKQYTGNSSMPEGLLRQAYIQKTMQLEQKSQTYKVIMNQGQSQGTVDQHFQFQKLSHQVHFSKKDHSPEAHMHSICAPRFHFQQRADPQSEKLMSPLLKQHLNPQASDTEPFSNSHLLQHKPHKQAAQTQPSQNSHLPQNQQQQQKLQMKNKEQMPQTFPNPQSNNDQQREELLFGKIKVEECFHGENQYSKSSEFQTHNTRVGLEEVQNMNSRNFPYNQTLKSSASKVQISCSNNTHLVPENKEQTIHSELFSGNKTQNLHHMQYFPNNVTPKQDVLHKCFQEQEQKPQQASVLQGYKSGNQDMSGHQAAQLSQQRYLMHNQANAFPVPDQGGSRSHIQTLPQKDIQKHAALRWHLLQKQEQQQTQQSQTESCHSQMHRPVKIEPGSKSHACMHPMSSQPENKAWKKITKQEIPPPNCDNMQQKSIIETMEQHLKQFQVKSLFDHKALTLKSQKQVKVEMSGPVTVLTRQTTAAELDGHTSALEQQATSSEKTPTKRTAGSVLNNFLESPSKLLDTPIKNLLDTPVKTQYDFPSCRCVEQIIEKDEGPFYTHLGAGPNVAAIREIMEERFGQKGKAIRIERVIYTGKEGKSSQGCPIAKWVVRRSCSEEKLLCLVRERTGHTCEAAVIVILILVWEGIPLSLADKLYSELTETLRKYGTLTNRRCALNEERTCACQGLDPETCGASFSFGCSWSMYYNGCKFARSKIPRKFKLLGDDPKEEEKLESHLQNLSTLMAPTYKKLAPDAYNNQIEYEHRAPECRLGLKEGRPFSGVTACLDFCAHAHRDLHNMQNGSTLVCTLTREDNREIGEKPEDEQLHVLPLYKVSDVDEFGSVEAQEEKKRNGAIQVLSSFRRKVRMLAEPVKTCRQRKLEAKKAAAEKLSSLENSSNKNEKEKSASSRAKLTENANQAKQLAELLRLSGPVMQQSQQPQPLQKQPQQQSQPPQGPPQPPQQQSHHPLTNNPQSESVSSHSASGSTNLYMKRPNPVSSYPSSSHTSDIYGGANPMNLYSTSSQAAGSYLNSSNSMNTYPGLLNQNNQYSSYQCNGNLSMDNCSPYLGSYSPQSQPMDLYRYPSQDSLCKLNLPPIHTFYQSRFGNSQNFTSKYLGYGNQNMQGDAFSSCTIRPNIHHIGTFPPYSTHEMDGHFMGATSKLPPNLNSPNIDYKNGEHHSSSHVIHNYSAAPGMFNSPLHALHLQNKENDMLSHTANGLSKMLPGLKHERTACVQGGLHKLGDANGQEKQSSTPVQGMASAVDDDEVWSDSEQSFLDPDIGGVAVAPTHGSILIECAKRELHATTPLKNPNRNHPTRISLVFYQHKSMNEPKHGLALWEAKMAEKAREKEEECEKYGPDYVPQKTHGKKVKREPTEPHEPSEPTYLRFIKSLAERTMSVTTNSTVTTSPYAFTRVTGPYNRYI</sequence>
<dbReference type="CTD" id="54790"/>
<feature type="compositionally biased region" description="Polar residues" evidence="12">
    <location>
        <begin position="147"/>
        <end position="165"/>
    </location>
</feature>
<dbReference type="SMART" id="SM01333">
    <property type="entry name" value="Tet_JBP"/>
    <property type="match status" value="1"/>
</dbReference>
<evidence type="ECO:0000256" key="11">
    <source>
        <dbReference type="RuleBase" id="RU367064"/>
    </source>
</evidence>
<reference evidence="15" key="1">
    <citation type="submission" date="2025-08" db="UniProtKB">
        <authorList>
            <consortium name="RefSeq"/>
        </authorList>
    </citation>
    <scope>IDENTIFICATION</scope>
</reference>
<dbReference type="Pfam" id="PF12851">
    <property type="entry name" value="Tet_JBP"/>
    <property type="match status" value="1"/>
</dbReference>
<dbReference type="PANTHER" id="PTHR23358:SF3">
    <property type="entry name" value="METHYLCYTOSINE DIOXYGENASE TET2"/>
    <property type="match status" value="1"/>
</dbReference>
<comment type="similarity">
    <text evidence="2 11">Belongs to the TET family.</text>
</comment>
<keyword evidence="14" id="KW-1185">Reference proteome</keyword>
<comment type="function">
    <text evidence="11">Dioxygenase that catalyzes the conversion of the modified genomic base 5-methylcytosine (5mC) into 5-hydroxymethylcytosine (5hmC) and plays a key role in epigenetic chromatin reprogramming during embryonic development.</text>
</comment>
<comment type="cofactor">
    <cofactor evidence="11">
        <name>Fe(2+)</name>
        <dbReference type="ChEBI" id="CHEBI:29033"/>
    </cofactor>
    <text evidence="11">Binds 1 Fe(2+) ion per subunit.</text>
</comment>
<feature type="domain" description="Methylcytosine dioxygenase TET1-3 oxygenase" evidence="13">
    <location>
        <begin position="1317"/>
        <end position="1940"/>
    </location>
</feature>
<evidence type="ECO:0000256" key="3">
    <source>
        <dbReference type="ARBA" id="ARBA00022454"/>
    </source>
</evidence>
<feature type="compositionally biased region" description="Low complexity" evidence="12">
    <location>
        <begin position="1550"/>
        <end position="1568"/>
    </location>
</feature>
<dbReference type="GO" id="GO:0141166">
    <property type="term" value="P:chromosomal 5-methylcytosine DNA demethylation pathway"/>
    <property type="evidence" value="ECO:0007669"/>
    <property type="project" value="UniProtKB-UniRule"/>
</dbReference>
<dbReference type="CDD" id="cd18896">
    <property type="entry name" value="TET2"/>
    <property type="match status" value="1"/>
</dbReference>
<keyword evidence="6 11" id="KW-0223">Dioxygenase</keyword>
<dbReference type="EC" id="1.14.11.80" evidence="11"/>
<feature type="compositionally biased region" description="Polar residues" evidence="12">
    <location>
        <begin position="780"/>
        <end position="791"/>
    </location>
</feature>
<feature type="region of interest" description="Disordered" evidence="12">
    <location>
        <begin position="415"/>
        <end position="450"/>
    </location>
</feature>
<dbReference type="OrthoDB" id="8854879at2759"/>
<evidence type="ECO:0000256" key="12">
    <source>
        <dbReference type="SAM" id="MobiDB-lite"/>
    </source>
</evidence>
<feature type="region of interest" description="Disordered" evidence="12">
    <location>
        <begin position="1"/>
        <end position="30"/>
    </location>
</feature>
<gene>
    <name evidence="15" type="primary">TET2</name>
</gene>